<accession>A0ABX8TMN4</accession>
<evidence type="ECO:0000313" key="2">
    <source>
        <dbReference type="Proteomes" id="UP000825369"/>
    </source>
</evidence>
<dbReference type="Proteomes" id="UP000825369">
    <property type="component" value="Chromosome"/>
</dbReference>
<evidence type="ECO:0000313" key="1">
    <source>
        <dbReference type="EMBL" id="QYC30724.1"/>
    </source>
</evidence>
<dbReference type="EMBL" id="CP066882">
    <property type="protein sequence ID" value="QYC30724.1"/>
    <property type="molecule type" value="Genomic_DNA"/>
</dbReference>
<proteinExistence type="predicted"/>
<protein>
    <submittedName>
        <fullName evidence="1">Uncharacterized protein</fullName>
    </submittedName>
</protein>
<name>A0ABX8TMN4_9MOLU</name>
<gene>
    <name evidence="1" type="ORF">HGD80_02635</name>
</gene>
<reference evidence="1 2" key="1">
    <citation type="journal article" date="2021" name="Mol. Plant">
        <title>Genomic insights into the fast growth of paulownias and the formation of Paulownia witches' broom.</title>
        <authorList>
            <person name="Cao Y."/>
            <person name="Sun G."/>
            <person name="Zhai X."/>
            <person name="Xu P."/>
            <person name="Ma L."/>
            <person name="Deng M."/>
            <person name="Zhao Z."/>
            <person name="Yang H."/>
            <person name="Dong Y."/>
            <person name="Shang Z."/>
            <person name="Lv Y."/>
            <person name="Yan L."/>
            <person name="Liu H."/>
            <person name="Cao X."/>
            <person name="Li B."/>
            <person name="Wang Z."/>
            <person name="Zhao X."/>
            <person name="Yu H."/>
            <person name="Wang F."/>
            <person name="Ma W."/>
            <person name="Huang J."/>
            <person name="Fan G."/>
        </authorList>
    </citation>
    <scope>NUCLEOTIDE SEQUENCE [LARGE SCALE GENOMIC DNA]</scope>
    <source>
        <strain evidence="1 2">Zhengzhou</strain>
    </source>
</reference>
<organism evidence="1 2">
    <name type="scientific">Paulownia witches'-broom phytoplasma</name>
    <dbReference type="NCBI Taxonomy" id="39647"/>
    <lineage>
        <taxon>Bacteria</taxon>
        <taxon>Bacillati</taxon>
        <taxon>Mycoplasmatota</taxon>
        <taxon>Mollicutes</taxon>
        <taxon>Acholeplasmatales</taxon>
        <taxon>Acholeplasmataceae</taxon>
        <taxon>Candidatus Phytoplasma</taxon>
        <taxon>16SrI (Aster yellows group)</taxon>
    </lineage>
</organism>
<sequence length="190" mass="22882">MNKMSKNNFNILEMAHYLTKNTKKPLTHLEIHASLAFILMKFYNSRTKVCSKFFCRKSFSPIKINTKYKGLLFEDLLIEIKLKTINKENNPFFSNTKTNFLQQEKYSDILDFLDENILDFQNKIIKKHLLNTYLMYFWYPLKILNVNDFAEFFPDLLFNNWNFVFHTFFLNEKINSQNILCKSNQLIIKL</sequence>
<dbReference type="RefSeq" id="WP_219474302.1">
    <property type="nucleotide sequence ID" value="NZ_BSCX01000041.1"/>
</dbReference>
<keyword evidence="2" id="KW-1185">Reference proteome</keyword>